<dbReference type="PANTHER" id="PTHR43637">
    <property type="entry name" value="UPF0273 PROTEIN TM_0370"/>
    <property type="match status" value="1"/>
</dbReference>
<accession>A0A4C2EGF7</accession>
<dbReference type="EMBL" id="BIXZ01000002">
    <property type="protein sequence ID" value="GCF13545.1"/>
    <property type="molecule type" value="Genomic_DNA"/>
</dbReference>
<evidence type="ECO:0000256" key="2">
    <source>
        <dbReference type="ARBA" id="ARBA00022840"/>
    </source>
</evidence>
<dbReference type="Pfam" id="PF06745">
    <property type="entry name" value="ATPase"/>
    <property type="match status" value="1"/>
</dbReference>
<reference evidence="4 5" key="1">
    <citation type="submission" date="2019-02" db="EMBL/GenBank/DDBJ databases">
        <title>Haloarcula mannanilyticum sp. nov., a mannan degrading haloarchaeon isolated from commercial salt.</title>
        <authorList>
            <person name="Enomoto S."/>
            <person name="Shimane Y."/>
            <person name="Kamekura M."/>
            <person name="Ito T."/>
            <person name="Moriya O."/>
            <person name="Ihara K."/>
            <person name="Takahashi-Ando N."/>
            <person name="Fukushima Y."/>
            <person name="Yoshida Y."/>
            <person name="Usama R."/>
            <person name="Takai K."/>
            <person name="Minegishi H."/>
        </authorList>
    </citation>
    <scope>NUCLEOTIDE SEQUENCE [LARGE SCALE GENOMIC DNA]</scope>
    <source>
        <strain evidence="4 5">MD130-1</strain>
    </source>
</reference>
<comment type="caution">
    <text evidence="4">The sequence shown here is derived from an EMBL/GenBank/DDBJ whole genome shotgun (WGS) entry which is preliminary data.</text>
</comment>
<dbReference type="SUPFAM" id="SSF52540">
    <property type="entry name" value="P-loop containing nucleoside triphosphate hydrolases"/>
    <property type="match status" value="1"/>
</dbReference>
<sequence length="237" mass="26377">MSRRTQVADMRLSSGVPGFDELIEGGLLPNRLYVVSGPPGSGKTTFCSQFITQGVKEGETCLYVTMHETKTELMQDMAGYEFGFDRAMQSDAIQFLNLVTESGKRTITQFGSEGGLTNRLVAYIRQNDIQRVVIDSTMLLQHFMNDVEDEITGFLSALKQTDATTLLISEMTDPSSYSDEHYLAHGVIFFHNFLENGSMTRGVQVIKMRGTAIDCDIREISFSDSGLQVHADRKVES</sequence>
<evidence type="ECO:0000256" key="1">
    <source>
        <dbReference type="ARBA" id="ARBA00022741"/>
    </source>
</evidence>
<dbReference type="Gene3D" id="3.40.50.300">
    <property type="entry name" value="P-loop containing nucleotide triphosphate hydrolases"/>
    <property type="match status" value="1"/>
</dbReference>
<dbReference type="InterPro" id="IPR010624">
    <property type="entry name" value="KaiC_dom"/>
</dbReference>
<dbReference type="Proteomes" id="UP000304382">
    <property type="component" value="Unassembled WGS sequence"/>
</dbReference>
<protein>
    <submittedName>
        <fullName evidence="4">Recombinase</fullName>
    </submittedName>
</protein>
<dbReference type="PROSITE" id="PS51146">
    <property type="entry name" value="KAIC"/>
    <property type="match status" value="1"/>
</dbReference>
<organism evidence="4 5">
    <name type="scientific">Haloarcula mannanilytica</name>
    <dbReference type="NCBI Taxonomy" id="2509225"/>
    <lineage>
        <taxon>Archaea</taxon>
        <taxon>Methanobacteriati</taxon>
        <taxon>Methanobacteriota</taxon>
        <taxon>Stenosarchaea group</taxon>
        <taxon>Halobacteria</taxon>
        <taxon>Halobacteriales</taxon>
        <taxon>Haloarculaceae</taxon>
        <taxon>Haloarcula</taxon>
    </lineage>
</organism>
<feature type="domain" description="KaiC" evidence="3">
    <location>
        <begin position="10"/>
        <end position="237"/>
    </location>
</feature>
<dbReference type="InterPro" id="IPR027417">
    <property type="entry name" value="P-loop_NTPase"/>
</dbReference>
<proteinExistence type="predicted"/>
<dbReference type="PANTHER" id="PTHR43637:SF1">
    <property type="entry name" value="UPF0273 PROTEIN TM_0370"/>
    <property type="match status" value="1"/>
</dbReference>
<evidence type="ECO:0000259" key="3">
    <source>
        <dbReference type="PROSITE" id="PS51146"/>
    </source>
</evidence>
<keyword evidence="2" id="KW-0067">ATP-binding</keyword>
<evidence type="ECO:0000313" key="5">
    <source>
        <dbReference type="Proteomes" id="UP000304382"/>
    </source>
</evidence>
<keyword evidence="1" id="KW-0547">Nucleotide-binding</keyword>
<name>A0A4C2EGF7_9EURY</name>
<dbReference type="GO" id="GO:0005524">
    <property type="term" value="F:ATP binding"/>
    <property type="evidence" value="ECO:0007669"/>
    <property type="project" value="UniProtKB-KW"/>
</dbReference>
<dbReference type="AlphaFoldDB" id="A0A4C2EGF7"/>
<gene>
    <name evidence="4" type="ORF">Harman_14800</name>
</gene>
<keyword evidence="5" id="KW-1185">Reference proteome</keyword>
<dbReference type="InterPro" id="IPR014774">
    <property type="entry name" value="KaiC-like_dom"/>
</dbReference>
<evidence type="ECO:0000313" key="4">
    <source>
        <dbReference type="EMBL" id="GCF13545.1"/>
    </source>
</evidence>